<dbReference type="EMBL" id="NBVN01000002">
    <property type="protein sequence ID" value="PUA33358.1"/>
    <property type="molecule type" value="Genomic_DNA"/>
</dbReference>
<evidence type="ECO:0008006" key="3">
    <source>
        <dbReference type="Google" id="ProtNLM"/>
    </source>
</evidence>
<organism evidence="1 2">
    <name type="scientific">Zestosphaera tikiterensis</name>
    <dbReference type="NCBI Taxonomy" id="1973259"/>
    <lineage>
        <taxon>Archaea</taxon>
        <taxon>Thermoproteota</taxon>
        <taxon>Thermoprotei</taxon>
        <taxon>Desulfurococcales</taxon>
        <taxon>Desulfurococcaceae</taxon>
        <taxon>Zestosphaera</taxon>
    </lineage>
</organism>
<proteinExistence type="predicted"/>
<comment type="caution">
    <text evidence="1">The sequence shown here is derived from an EMBL/GenBank/DDBJ whole genome shotgun (WGS) entry which is preliminary data.</text>
</comment>
<reference evidence="1 2" key="1">
    <citation type="journal article" date="2018" name="Syst. Appl. Microbiol.">
        <title>A new symbiotic nanoarchaeote (Candidatus Nanoclepta minutus) and its host (Zestosphaera tikiterensis gen. nov., sp. nov.) from a New Zealand hot spring.</title>
        <authorList>
            <person name="St John E."/>
            <person name="Liu Y."/>
            <person name="Podar M."/>
            <person name="Stott M.B."/>
            <person name="Meneghin J."/>
            <person name="Chen Z."/>
            <person name="Lagutin K."/>
            <person name="Mitchell K."/>
            <person name="Reysenbach A.L."/>
        </authorList>
    </citation>
    <scope>NUCLEOTIDE SEQUENCE [LARGE SCALE GENOMIC DNA]</scope>
    <source>
        <strain evidence="1">NZ3</strain>
    </source>
</reference>
<gene>
    <name evidence="1" type="ORF">B7O98_02725</name>
</gene>
<accession>A0A2R7Y753</accession>
<protein>
    <recommendedName>
        <fullName evidence="3">DNA primase noncatalytic subunit PriX</fullName>
    </recommendedName>
</protein>
<dbReference type="AlphaFoldDB" id="A0A2R7Y753"/>
<evidence type="ECO:0000313" key="1">
    <source>
        <dbReference type="EMBL" id="PUA33358.1"/>
    </source>
</evidence>
<name>A0A2R7Y753_9CREN</name>
<evidence type="ECO:0000313" key="2">
    <source>
        <dbReference type="Proteomes" id="UP000244093"/>
    </source>
</evidence>
<dbReference type="Proteomes" id="UP000244093">
    <property type="component" value="Unassembled WGS sequence"/>
</dbReference>
<sequence>MDAGEVKYLIRSLWPMYWRQLNLGAIARFTLIGDLKGEKRKAMEHKAYFSIEAFKKEFLERTKSSVAEVYGSLSFVKPTEPNALTVCEKGGGWTPVKYVFAFDIDSDENDLSNLRPVYEAYEILKSWGVEPTIKLSGGGIHMTFLPRIDFDAKVLEELPKANQFLASLIERKLGGKIKFCRKIYDLTHLFRLTLSWHGGRELFAIPIKPEMLLNHNIEDLRNLGKDLDYVRKVKDERLRLFGGVSDEAKFITILDLALPRGYDLKVKAVVVKEGRKDVKVSSGWHVAEDPILGRFEYDGRLEGYGWVKALVEKSCLLVDGRNTMCWLILPEAVVKGIITEEEAKEYIRKSVEAYPDPETPVEHYIRKFEYELGRQRRREYGLPTWRSLIIERKKIPNAREWSNEPIDEYYIHVKYPILLALHQKSLVKLTKEQLTTLKQKIEGERWKLLQI</sequence>